<dbReference type="Pfam" id="PF07366">
    <property type="entry name" value="SnoaL"/>
    <property type="match status" value="1"/>
</dbReference>
<feature type="chain" id="PRO_5046267462" evidence="1">
    <location>
        <begin position="23"/>
        <end position="294"/>
    </location>
</feature>
<keyword evidence="1" id="KW-0732">Signal</keyword>
<comment type="caution">
    <text evidence="2">The sequence shown here is derived from an EMBL/GenBank/DDBJ whole genome shotgun (WGS) entry which is preliminary data.</text>
</comment>
<evidence type="ECO:0000313" key="2">
    <source>
        <dbReference type="EMBL" id="MBL0740816.1"/>
    </source>
</evidence>
<protein>
    <submittedName>
        <fullName evidence="2">Ester cyclase</fullName>
    </submittedName>
</protein>
<keyword evidence="3" id="KW-1185">Reference proteome</keyword>
<dbReference type="Gene3D" id="3.30.70.100">
    <property type="match status" value="1"/>
</dbReference>
<name>A0ABS1KMZ5_9BACT</name>
<gene>
    <name evidence="2" type="ORF">JI741_06275</name>
</gene>
<dbReference type="PANTHER" id="PTHR38436">
    <property type="entry name" value="POLYKETIDE CYCLASE SNOAL-LIKE DOMAIN"/>
    <property type="match status" value="1"/>
</dbReference>
<evidence type="ECO:0000256" key="1">
    <source>
        <dbReference type="SAM" id="SignalP"/>
    </source>
</evidence>
<dbReference type="Proteomes" id="UP000613030">
    <property type="component" value="Unassembled WGS sequence"/>
</dbReference>
<dbReference type="PANTHER" id="PTHR38436:SF1">
    <property type="entry name" value="ESTER CYCLASE"/>
    <property type="match status" value="1"/>
</dbReference>
<dbReference type="InterPro" id="IPR032710">
    <property type="entry name" value="NTF2-like_dom_sf"/>
</dbReference>
<feature type="signal peptide" evidence="1">
    <location>
        <begin position="1"/>
        <end position="22"/>
    </location>
</feature>
<dbReference type="RefSeq" id="WP_202008193.1">
    <property type="nucleotide sequence ID" value="NZ_JAERRB010000002.1"/>
</dbReference>
<dbReference type="InterPro" id="IPR009959">
    <property type="entry name" value="Cyclase_SnoaL-like"/>
</dbReference>
<dbReference type="SUPFAM" id="SSF54909">
    <property type="entry name" value="Dimeric alpha+beta barrel"/>
    <property type="match status" value="1"/>
</dbReference>
<accession>A0ABS1KMZ5</accession>
<organism evidence="2 3">
    <name type="scientific">Chryseolinea lacunae</name>
    <dbReference type="NCBI Taxonomy" id="2801331"/>
    <lineage>
        <taxon>Bacteria</taxon>
        <taxon>Pseudomonadati</taxon>
        <taxon>Bacteroidota</taxon>
        <taxon>Cytophagia</taxon>
        <taxon>Cytophagales</taxon>
        <taxon>Fulvivirgaceae</taxon>
        <taxon>Chryseolinea</taxon>
    </lineage>
</organism>
<reference evidence="2 3" key="1">
    <citation type="submission" date="2021-01" db="EMBL/GenBank/DDBJ databases">
        <title>Chryseolinea sp. Jin1 Genome sequencing and assembly.</title>
        <authorList>
            <person name="Kim I."/>
        </authorList>
    </citation>
    <scope>NUCLEOTIDE SEQUENCE [LARGE SCALE GENOMIC DNA]</scope>
    <source>
        <strain evidence="2 3">Jin1</strain>
    </source>
</reference>
<evidence type="ECO:0000313" key="3">
    <source>
        <dbReference type="Proteomes" id="UP000613030"/>
    </source>
</evidence>
<dbReference type="SUPFAM" id="SSF54427">
    <property type="entry name" value="NTF2-like"/>
    <property type="match status" value="1"/>
</dbReference>
<proteinExistence type="predicted"/>
<dbReference type="InterPro" id="IPR011008">
    <property type="entry name" value="Dimeric_a/b-barrel"/>
</dbReference>
<sequence length="294" mass="33618">MKTACIRMGLWAVLLAPGVTMAQPAQNVNEKTKNKEVKMSTTQQNKEVIRNLYDQALNQRKFELLPQFVSEDYTGFRGEKGPQSFKEPVLGLIHSFPDIQWNVQELLAEDDRVMVRWKLTGTQTLSYQHIANTGNKIANDGLAIFVLKNGKVIKGDVHTDRLGFLQQLDVLPQDINVIQKRTPSSDQVRFIDKFLIPPGAKEEFMTRMAINRDFIRNLPGFVEDAAYEYYDEHGNAILITIALWENEAAVQRAKEVVQAEYKRIGFNPGEMMQRLHITMDRGLYREIAEPVAVH</sequence>
<dbReference type="Gene3D" id="3.10.450.50">
    <property type="match status" value="1"/>
</dbReference>
<dbReference type="EMBL" id="JAERRB010000002">
    <property type="protein sequence ID" value="MBL0740816.1"/>
    <property type="molecule type" value="Genomic_DNA"/>
</dbReference>